<organism evidence="1 2">
    <name type="scientific">Kiloniella litopenaei</name>
    <dbReference type="NCBI Taxonomy" id="1549748"/>
    <lineage>
        <taxon>Bacteria</taxon>
        <taxon>Pseudomonadati</taxon>
        <taxon>Pseudomonadota</taxon>
        <taxon>Alphaproteobacteria</taxon>
        <taxon>Rhodospirillales</taxon>
        <taxon>Kiloniellaceae</taxon>
        <taxon>Kiloniella</taxon>
    </lineage>
</organism>
<protein>
    <submittedName>
        <fullName evidence="1">Uncharacterized protein</fullName>
    </submittedName>
</protein>
<sequence length="103" mass="11153">MSKTLHNTTVDEAKKNVSDLITYGDGDTFKLICKASSKHEGWMKSTKAMQIDGLGCVIQVTTQHYDNVSEALTFVPGCRIEEIGGDKSNGRRIVFGQSPSGAT</sequence>
<dbReference type="RefSeq" id="WP_046509847.1">
    <property type="nucleotide sequence ID" value="NZ_LANI01000032.1"/>
</dbReference>
<proteinExistence type="predicted"/>
<dbReference type="OrthoDB" id="3035851at2"/>
<keyword evidence="2" id="KW-1185">Reference proteome</keyword>
<evidence type="ECO:0000313" key="1">
    <source>
        <dbReference type="EMBL" id="KKJ75419.1"/>
    </source>
</evidence>
<evidence type="ECO:0000313" key="2">
    <source>
        <dbReference type="Proteomes" id="UP000034491"/>
    </source>
</evidence>
<comment type="caution">
    <text evidence="1">The sequence shown here is derived from an EMBL/GenBank/DDBJ whole genome shotgun (WGS) entry which is preliminary data.</text>
</comment>
<reference evidence="1 2" key="1">
    <citation type="submission" date="2015-03" db="EMBL/GenBank/DDBJ databases">
        <title>Genome sequence of Kiloniella sp. P1-1, isolated from the gut microflora of Pacific white shrimp, Penaeus vannamei.</title>
        <authorList>
            <person name="Shao Z."/>
            <person name="Wang L."/>
            <person name="Li X."/>
        </authorList>
    </citation>
    <scope>NUCLEOTIDE SEQUENCE [LARGE SCALE GENOMIC DNA]</scope>
    <source>
        <strain evidence="1 2">P1-1</strain>
    </source>
</reference>
<gene>
    <name evidence="1" type="ORF">WH95_18430</name>
</gene>
<dbReference type="EMBL" id="LANI01000032">
    <property type="protein sequence ID" value="KKJ75419.1"/>
    <property type="molecule type" value="Genomic_DNA"/>
</dbReference>
<dbReference type="Proteomes" id="UP000034491">
    <property type="component" value="Unassembled WGS sequence"/>
</dbReference>
<name>A0A0M2R4P7_9PROT</name>
<dbReference type="STRING" id="1549748.WH95_18430"/>
<accession>A0A0M2R4P7</accession>
<dbReference type="AlphaFoldDB" id="A0A0M2R4P7"/>